<dbReference type="InterPro" id="IPR038461">
    <property type="entry name" value="Schlafen_AlbA_2_dom_sf"/>
</dbReference>
<dbReference type="AlphaFoldDB" id="A0A3S9AZC3"/>
<dbReference type="OrthoDB" id="346095at2"/>
<evidence type="ECO:0000259" key="1">
    <source>
        <dbReference type="Pfam" id="PF04326"/>
    </source>
</evidence>
<dbReference type="InterPro" id="IPR007421">
    <property type="entry name" value="Schlafen_AlbA_2_dom"/>
</dbReference>
<sequence>MLTDVLLEELRYKGEGSDLDYKAERYPFAKATDDEKSELLKDILALANAHRIGTAYILMGFKEKPPHPAEVVGLAPEGAIDDARLQEFVNGKLETKLDFRYEERLFDGKHIAVISIPRQQRPFYLKKNYGKLSKEEVYVRRGSATAIAAPREIAMMGAANTARAEAQILLSFQTPENQPLPDAFEREFLIFPKDLPDLEPDRSSMFRVPGLSVNENYWRDGAYYHSSWRRVIQARLSLENQSEYSLGDTHLEVTCRCPEGESVSLLRADHMPDEPDSSYLAHITSNFEHANQRVSIDERGSEPVAHVALGTIRPGQTIRAEEDLALLPSGPGSYLVQVRVMANEIPTPRLIEHPFEVAGPVTEVSLSDFVALMQPSSDANED</sequence>
<evidence type="ECO:0000313" key="2">
    <source>
        <dbReference type="EMBL" id="AZN70059.1"/>
    </source>
</evidence>
<evidence type="ECO:0000313" key="3">
    <source>
        <dbReference type="Proteomes" id="UP000268192"/>
    </source>
</evidence>
<gene>
    <name evidence="2" type="ORF">D5400_01130</name>
</gene>
<keyword evidence="2" id="KW-0547">Nucleotide-binding</keyword>
<dbReference type="KEGG" id="abaw:D5400_01130"/>
<name>A0A3S9AZC3_9HYPH</name>
<dbReference type="Pfam" id="PF04326">
    <property type="entry name" value="SLFN_AlbA_2"/>
    <property type="match status" value="1"/>
</dbReference>
<reference evidence="2 3" key="1">
    <citation type="submission" date="2018-09" db="EMBL/GenBank/DDBJ databases">
        <title>Marinorhizobium profundi gen. nov., sp. nov., isolated from a deep-sea sediment sample from the New Britain Trench and proposal of Marinorhizobiaceae fam. nov. in the order Rhizobiales of the class Alphaproteobacteria.</title>
        <authorList>
            <person name="Cao J."/>
        </authorList>
    </citation>
    <scope>NUCLEOTIDE SEQUENCE [LARGE SCALE GENOMIC DNA]</scope>
    <source>
        <strain evidence="2 3">WS11</strain>
    </source>
</reference>
<keyword evidence="3" id="KW-1185">Reference proteome</keyword>
<accession>A0A3S9AZC3</accession>
<proteinExistence type="predicted"/>
<dbReference type="RefSeq" id="WP_126006842.1">
    <property type="nucleotide sequence ID" value="NZ_CP032509.1"/>
</dbReference>
<organism evidence="2 3">
    <name type="scientific">Georhizobium profundi</name>
    <dbReference type="NCBI Taxonomy" id="2341112"/>
    <lineage>
        <taxon>Bacteria</taxon>
        <taxon>Pseudomonadati</taxon>
        <taxon>Pseudomonadota</taxon>
        <taxon>Alphaproteobacteria</taxon>
        <taxon>Hyphomicrobiales</taxon>
        <taxon>Rhizobiaceae</taxon>
        <taxon>Georhizobium</taxon>
    </lineage>
</organism>
<protein>
    <submittedName>
        <fullName evidence="2">ATP-binding protein</fullName>
    </submittedName>
</protein>
<dbReference type="GO" id="GO:0005524">
    <property type="term" value="F:ATP binding"/>
    <property type="evidence" value="ECO:0007669"/>
    <property type="project" value="UniProtKB-KW"/>
</dbReference>
<feature type="domain" description="Schlafen AlbA-2" evidence="1">
    <location>
        <begin position="15"/>
        <end position="145"/>
    </location>
</feature>
<dbReference type="Proteomes" id="UP000268192">
    <property type="component" value="Chromosome"/>
</dbReference>
<keyword evidence="2" id="KW-0067">ATP-binding</keyword>
<dbReference type="Gene3D" id="3.30.950.30">
    <property type="entry name" value="Schlafen, AAA domain"/>
    <property type="match status" value="1"/>
</dbReference>
<dbReference type="EMBL" id="CP032509">
    <property type="protein sequence ID" value="AZN70059.1"/>
    <property type="molecule type" value="Genomic_DNA"/>
</dbReference>